<dbReference type="InterPro" id="IPR008333">
    <property type="entry name" value="Cbr1-like_FAD-bd_dom"/>
</dbReference>
<dbReference type="InterPro" id="IPR039261">
    <property type="entry name" value="FNR_nucleotide-bd"/>
</dbReference>
<dbReference type="SUPFAM" id="SSF63380">
    <property type="entry name" value="Riboflavin synthase domain-like"/>
    <property type="match status" value="1"/>
</dbReference>
<dbReference type="InterPro" id="IPR033892">
    <property type="entry name" value="FNR_bac"/>
</dbReference>
<evidence type="ECO:0000259" key="5">
    <source>
        <dbReference type="PROSITE" id="PS51384"/>
    </source>
</evidence>
<organism evidence="6 7">
    <name type="scientific">Candidatus Competibacter phosphatis</name>
    <dbReference type="NCBI Taxonomy" id="221280"/>
    <lineage>
        <taxon>Bacteria</taxon>
        <taxon>Pseudomonadati</taxon>
        <taxon>Pseudomonadota</taxon>
        <taxon>Gammaproteobacteria</taxon>
        <taxon>Candidatus Competibacteraceae</taxon>
        <taxon>Candidatus Competibacter</taxon>
    </lineage>
</organism>
<evidence type="ECO:0000256" key="1">
    <source>
        <dbReference type="ARBA" id="ARBA00008312"/>
    </source>
</evidence>
<dbReference type="Pfam" id="PF00175">
    <property type="entry name" value="NAD_binding_1"/>
    <property type="match status" value="1"/>
</dbReference>
<dbReference type="RefSeq" id="WP_169246997.1">
    <property type="nucleotide sequence ID" value="NZ_SPMZ01000001.1"/>
</dbReference>
<dbReference type="SUPFAM" id="SSF52343">
    <property type="entry name" value="Ferredoxin reductase-like, C-terminal NADP-linked domain"/>
    <property type="match status" value="1"/>
</dbReference>
<accession>A0ABX1TEG1</accession>
<name>A0ABX1TEG1_9GAMM</name>
<feature type="domain" description="FAD-binding FR-type" evidence="5">
    <location>
        <begin position="5"/>
        <end position="106"/>
    </location>
</feature>
<dbReference type="InterPro" id="IPR001433">
    <property type="entry name" value="OxRdtase_FAD/NAD-bd"/>
</dbReference>
<dbReference type="EMBL" id="SPMZ01000001">
    <property type="protein sequence ID" value="NMQ17737.1"/>
    <property type="molecule type" value="Genomic_DNA"/>
</dbReference>
<dbReference type="Proteomes" id="UP000760480">
    <property type="component" value="Unassembled WGS sequence"/>
</dbReference>
<dbReference type="Gene3D" id="3.40.50.80">
    <property type="entry name" value="Nucleotide-binding domain of ferredoxin-NADP reductase (FNR) module"/>
    <property type="match status" value="1"/>
</dbReference>
<dbReference type="Pfam" id="PF00970">
    <property type="entry name" value="FAD_binding_6"/>
    <property type="match status" value="1"/>
</dbReference>
<evidence type="ECO:0000256" key="3">
    <source>
        <dbReference type="ARBA" id="ARBA00022741"/>
    </source>
</evidence>
<dbReference type="CDD" id="cd06195">
    <property type="entry name" value="FNR1"/>
    <property type="match status" value="1"/>
</dbReference>
<comment type="caution">
    <text evidence="6">The sequence shown here is derived from an EMBL/GenBank/DDBJ whole genome shotgun (WGS) entry which is preliminary data.</text>
</comment>
<evidence type="ECO:0000313" key="7">
    <source>
        <dbReference type="Proteomes" id="UP000760480"/>
    </source>
</evidence>
<dbReference type="PROSITE" id="PS51384">
    <property type="entry name" value="FAD_FR"/>
    <property type="match status" value="1"/>
</dbReference>
<dbReference type="InterPro" id="IPR001709">
    <property type="entry name" value="Flavoprot_Pyr_Nucl_cyt_Rdtase"/>
</dbReference>
<evidence type="ECO:0000313" key="6">
    <source>
        <dbReference type="EMBL" id="NMQ17737.1"/>
    </source>
</evidence>
<dbReference type="PRINTS" id="PR00371">
    <property type="entry name" value="FPNCR"/>
</dbReference>
<keyword evidence="7" id="KW-1185">Reference proteome</keyword>
<comment type="similarity">
    <text evidence="1">Belongs to the ferredoxin--NADP reductase type 1 family.</text>
</comment>
<dbReference type="Gene3D" id="2.40.30.10">
    <property type="entry name" value="Translation factors"/>
    <property type="match status" value="1"/>
</dbReference>
<comment type="catalytic activity">
    <reaction evidence="4">
        <text>2 reduced [2Fe-2S]-[ferredoxin] + NADP(+) + H(+) = 2 oxidized [2Fe-2S]-[ferredoxin] + NADPH</text>
        <dbReference type="Rhea" id="RHEA:20125"/>
        <dbReference type="Rhea" id="RHEA-COMP:10000"/>
        <dbReference type="Rhea" id="RHEA-COMP:10001"/>
        <dbReference type="ChEBI" id="CHEBI:15378"/>
        <dbReference type="ChEBI" id="CHEBI:33737"/>
        <dbReference type="ChEBI" id="CHEBI:33738"/>
        <dbReference type="ChEBI" id="CHEBI:57783"/>
        <dbReference type="ChEBI" id="CHEBI:58349"/>
        <dbReference type="EC" id="1.18.1.2"/>
    </reaction>
</comment>
<dbReference type="InterPro" id="IPR017938">
    <property type="entry name" value="Riboflavin_synthase-like_b-brl"/>
</dbReference>
<sequence>MKASDKYTVETITEIRTWASNLFSFKTTRSQSYRFIAGQFARLGVEDDNGDLVWRAYSICSAPYDDFLEFYSIVVSDGAFTSRLSQLKVGDPVLVEKRNYGYLTTDRFECGRDLWLLSTGTGLAPFLSILQEFDPWEQYENIVLVHSVRYRHELAYEEFIHSFQENELFAEHAHKLKYVQVVTRDQAARSALNGRITHLLSNGELEAHVGLPIDQERSRVMICGNPDMVQETRDLLTGRGLTLSLRGKPGNLAVENYW</sequence>
<dbReference type="PANTHER" id="PTHR47878">
    <property type="entry name" value="OXIDOREDUCTASE FAD/NAD(P)-BINDING DOMAIN PROTEIN"/>
    <property type="match status" value="1"/>
</dbReference>
<dbReference type="EC" id="1.18.1.2" evidence="2"/>
<dbReference type="PANTHER" id="PTHR47878:SF2">
    <property type="entry name" value="OXIDOREDUCTASE FAD_NAD(P)-BINDING DOMAIN PROTEIN"/>
    <property type="match status" value="1"/>
</dbReference>
<evidence type="ECO:0000256" key="4">
    <source>
        <dbReference type="ARBA" id="ARBA00047776"/>
    </source>
</evidence>
<gene>
    <name evidence="6" type="ORF">E4P82_00060</name>
</gene>
<dbReference type="InterPro" id="IPR051930">
    <property type="entry name" value="FNR_type-1"/>
</dbReference>
<keyword evidence="3" id="KW-0547">Nucleotide-binding</keyword>
<evidence type="ECO:0000256" key="2">
    <source>
        <dbReference type="ARBA" id="ARBA00013223"/>
    </source>
</evidence>
<reference evidence="6 7" key="1">
    <citation type="submission" date="2019-03" db="EMBL/GenBank/DDBJ databases">
        <title>Metabolic reconstructions from genomes of highly enriched 'Candidatus Accumulibacter' and 'Candidatus Competibacter' bioreactor populations.</title>
        <authorList>
            <person name="Annavajhala M.K."/>
            <person name="Welles L."/>
            <person name="Abbas B."/>
            <person name="Sorokin D."/>
            <person name="Park H."/>
            <person name="Van Loosdrecht M."/>
            <person name="Chandran K."/>
        </authorList>
    </citation>
    <scope>NUCLEOTIDE SEQUENCE [LARGE SCALE GENOMIC DNA]</scope>
    <source>
        <strain evidence="6 7">SBR_G</strain>
    </source>
</reference>
<protein>
    <recommendedName>
        <fullName evidence="2">ferredoxin--NADP(+) reductase</fullName>
        <ecNumber evidence="2">1.18.1.2</ecNumber>
    </recommendedName>
</protein>
<dbReference type="InterPro" id="IPR017927">
    <property type="entry name" value="FAD-bd_FR_type"/>
</dbReference>
<proteinExistence type="inferred from homology"/>